<name>A0A0F5FYA0_9HYPH</name>
<evidence type="ECO:0000256" key="1">
    <source>
        <dbReference type="SAM" id="Coils"/>
    </source>
</evidence>
<sequence>MTIRGPEALASLEEALRDIRREEDEISKRLARATDIITKMRETEAELFRKLAQVRLDPSVQRELEGRISQSESKAREMLKSHAEALAGTESELAEIDAEINRLTGDRGEALKDVEAHQGELKALSTRIGGVVAKDPAYAQKRAQADELQAIAAQSMRKTEQAEADRDEKGKPYRDDPLFIYLWDRGYGTVNYRANNLIRYLDGLVANLIGFAKTRPNFAMLNEIPLRLREHAERQMQNAAAAEAELDALETAAIDAAGGKPIREALEKAQARIEAIDAEIVAAEDRRDAAAKELSSLAQGGDPAFEQALTTLADALGREDIRTLLAEARRTSTGQDDTLVAQIDEARARGKDEEGDIREQRARLKTLAARRRELEDIQWEFKKARFDDPRSTFREDKLVGDMLTEFLRGGISAASYWDHWRRSQNWSAGTSDWGGGLGLPNRGRASSTPWPPGGGGFQWPDTSFGGGGGKSKSGGGGGFGGGWGSRPTGGGFSRPRTGSTGTRKHGGFKTGGGF</sequence>
<feature type="region of interest" description="Disordered" evidence="2">
    <location>
        <begin position="431"/>
        <end position="514"/>
    </location>
</feature>
<feature type="coiled-coil region" evidence="1">
    <location>
        <begin position="229"/>
        <end position="293"/>
    </location>
</feature>
<gene>
    <name evidence="3" type="ORF">VE25_03440</name>
</gene>
<dbReference type="RefSeq" id="WP_046107188.1">
    <property type="nucleotide sequence ID" value="NZ_JZEX01000046.1"/>
</dbReference>
<evidence type="ECO:0000313" key="3">
    <source>
        <dbReference type="EMBL" id="KKB13147.1"/>
    </source>
</evidence>
<feature type="compositionally biased region" description="Gly residues" evidence="2">
    <location>
        <begin position="464"/>
        <end position="492"/>
    </location>
</feature>
<dbReference type="PATRIC" id="fig|443610.3.peg.3168"/>
<comment type="caution">
    <text evidence="3">The sequence shown here is derived from an EMBL/GenBank/DDBJ whole genome shotgun (WGS) entry which is preliminary data.</text>
</comment>
<reference evidence="3 4" key="1">
    <citation type="submission" date="2015-03" db="EMBL/GenBank/DDBJ databases">
        <authorList>
            <person name="Hassan Y.I."/>
            <person name="Lepp D."/>
            <person name="Li X.-Z."/>
            <person name="Zhou T."/>
        </authorList>
    </citation>
    <scope>NUCLEOTIDE SEQUENCE [LARGE SCALE GENOMIC DNA]</scope>
    <source>
        <strain evidence="3 4">BD-c194</strain>
    </source>
</reference>
<evidence type="ECO:0000256" key="2">
    <source>
        <dbReference type="SAM" id="MobiDB-lite"/>
    </source>
</evidence>
<dbReference type="STRING" id="443610.VE25_03440"/>
<organism evidence="3 4">
    <name type="scientific">Devosia geojensis</name>
    <dbReference type="NCBI Taxonomy" id="443610"/>
    <lineage>
        <taxon>Bacteria</taxon>
        <taxon>Pseudomonadati</taxon>
        <taxon>Pseudomonadota</taxon>
        <taxon>Alphaproteobacteria</taxon>
        <taxon>Hyphomicrobiales</taxon>
        <taxon>Devosiaceae</taxon>
        <taxon>Devosia</taxon>
    </lineage>
</organism>
<dbReference type="AlphaFoldDB" id="A0A0F5FYA0"/>
<feature type="coiled-coil region" evidence="1">
    <location>
        <begin position="79"/>
        <end position="106"/>
    </location>
</feature>
<protein>
    <submittedName>
        <fullName evidence="3">Uncharacterized protein</fullName>
    </submittedName>
</protein>
<dbReference type="EMBL" id="JZEX01000046">
    <property type="protein sequence ID" value="KKB13147.1"/>
    <property type="molecule type" value="Genomic_DNA"/>
</dbReference>
<evidence type="ECO:0000313" key="4">
    <source>
        <dbReference type="Proteomes" id="UP000033632"/>
    </source>
</evidence>
<dbReference type="OrthoDB" id="274366at2"/>
<dbReference type="Proteomes" id="UP000033632">
    <property type="component" value="Unassembled WGS sequence"/>
</dbReference>
<accession>A0A0F5FYA0</accession>
<proteinExistence type="predicted"/>
<keyword evidence="4" id="KW-1185">Reference proteome</keyword>
<keyword evidence="1" id="KW-0175">Coiled coil</keyword>